<dbReference type="GO" id="GO:0016787">
    <property type="term" value="F:hydrolase activity"/>
    <property type="evidence" value="ECO:0007669"/>
    <property type="project" value="InterPro"/>
</dbReference>
<accession>A0A1J7BYE4</accession>
<evidence type="ECO:0000259" key="2">
    <source>
        <dbReference type="Pfam" id="PF00149"/>
    </source>
</evidence>
<comment type="caution">
    <text evidence="3">The sequence shown here is derived from an EMBL/GenBank/DDBJ whole genome shotgun (WGS) entry which is preliminary data.</text>
</comment>
<evidence type="ECO:0000256" key="1">
    <source>
        <dbReference type="SAM" id="MobiDB-lite"/>
    </source>
</evidence>
<dbReference type="PANTHER" id="PTHR46546:SF4">
    <property type="entry name" value="SHEWANELLA-LIKE PROTEIN PHOSPHATASE 1"/>
    <property type="match status" value="1"/>
</dbReference>
<dbReference type="Pfam" id="PF00149">
    <property type="entry name" value="Metallophos"/>
    <property type="match status" value="1"/>
</dbReference>
<dbReference type="OrthoDB" id="3454432at2"/>
<dbReference type="InterPro" id="IPR004843">
    <property type="entry name" value="Calcineurin-like_PHP"/>
</dbReference>
<reference evidence="3 4" key="1">
    <citation type="submission" date="2016-10" db="EMBL/GenBank/DDBJ databases">
        <title>Genome sequence of Streptomyces gilvigriseus MUSC 26.</title>
        <authorList>
            <person name="Lee L.-H."/>
            <person name="Ser H.-L."/>
        </authorList>
    </citation>
    <scope>NUCLEOTIDE SEQUENCE [LARGE SCALE GENOMIC DNA]</scope>
    <source>
        <strain evidence="3 4">MUSC 26</strain>
    </source>
</reference>
<protein>
    <submittedName>
        <fullName evidence="3">Serine/threonine protein phosphatase</fullName>
    </submittedName>
</protein>
<name>A0A1J7BYE4_9ACTN</name>
<keyword evidence="4" id="KW-1185">Reference proteome</keyword>
<feature type="domain" description="Calcineurin-like phosphoesterase" evidence="2">
    <location>
        <begin position="99"/>
        <end position="318"/>
    </location>
</feature>
<dbReference type="PANTHER" id="PTHR46546">
    <property type="entry name" value="SHEWANELLA-LIKE PROTEIN PHOSPHATASE 1"/>
    <property type="match status" value="1"/>
</dbReference>
<evidence type="ECO:0000313" key="3">
    <source>
        <dbReference type="EMBL" id="OIV38497.1"/>
    </source>
</evidence>
<sequence>MPVVVAEAIGERATVPPRPDAPPAPPAPPVPAPPAAPAPAAPVPPAPATPAPAIPAPAGGDASGPDGPPTVPLEPVAEDPTPTLVDRPVAEADDETPGRLFVVGDVHGHRAELVAALREQGLVNGPDGAERWSGGRSRVWFLGDFTDRGPDGIGVIELVSSLGPQAGAVGGQARALLGNHELLLLGAKRFGDTPVHSSAGTASFLAAWRLNGGQQSDLEQLTDEHMAWMMSLPALTVEDDYLLVHSDTTAYLEYGSTADEVHDSLRKVLHQGDAEAYWECFRRLTKRFAFRGESGPQAVHEMLDAFGGSRIVHGHSPIPYLTGAVDAEEGHASEYVTGPHVYAGGLVVAMDGGVTMDGPMLVRSLPVEPAE</sequence>
<dbReference type="EMBL" id="MLCF01000021">
    <property type="protein sequence ID" value="OIV38497.1"/>
    <property type="molecule type" value="Genomic_DNA"/>
</dbReference>
<dbReference type="STRING" id="1428644.BIV57_05635"/>
<dbReference type="InterPro" id="IPR029052">
    <property type="entry name" value="Metallo-depent_PP-like"/>
</dbReference>
<gene>
    <name evidence="3" type="ORF">BIV57_05635</name>
</gene>
<feature type="compositionally biased region" description="Low complexity" evidence="1">
    <location>
        <begin position="56"/>
        <end position="65"/>
    </location>
</feature>
<dbReference type="Proteomes" id="UP000243342">
    <property type="component" value="Unassembled WGS sequence"/>
</dbReference>
<proteinExistence type="predicted"/>
<evidence type="ECO:0000313" key="4">
    <source>
        <dbReference type="Proteomes" id="UP000243342"/>
    </source>
</evidence>
<feature type="region of interest" description="Disordered" evidence="1">
    <location>
        <begin position="1"/>
        <end position="96"/>
    </location>
</feature>
<dbReference type="SUPFAM" id="SSF56300">
    <property type="entry name" value="Metallo-dependent phosphatases"/>
    <property type="match status" value="1"/>
</dbReference>
<dbReference type="Gene3D" id="3.60.21.10">
    <property type="match status" value="1"/>
</dbReference>
<dbReference type="AlphaFoldDB" id="A0A1J7BYE4"/>
<organism evidence="3 4">
    <name type="scientific">Mangrovactinospora gilvigrisea</name>
    <dbReference type="NCBI Taxonomy" id="1428644"/>
    <lineage>
        <taxon>Bacteria</taxon>
        <taxon>Bacillati</taxon>
        <taxon>Actinomycetota</taxon>
        <taxon>Actinomycetes</taxon>
        <taxon>Kitasatosporales</taxon>
        <taxon>Streptomycetaceae</taxon>
        <taxon>Mangrovactinospora</taxon>
    </lineage>
</organism>
<feature type="compositionally biased region" description="Pro residues" evidence="1">
    <location>
        <begin position="16"/>
        <end position="55"/>
    </location>
</feature>